<dbReference type="Proteomes" id="UP000594008">
    <property type="component" value="Chromosome"/>
</dbReference>
<accession>A0A7M2TGK6</accession>
<evidence type="ECO:0000313" key="2">
    <source>
        <dbReference type="Proteomes" id="UP000594008"/>
    </source>
</evidence>
<dbReference type="AlphaFoldDB" id="A0A7M2TGK6"/>
<dbReference type="KEGG" id="schf:IPT68_25340"/>
<evidence type="ECO:0000313" key="1">
    <source>
        <dbReference type="EMBL" id="QOV47896.1"/>
    </source>
</evidence>
<keyword evidence="2" id="KW-1185">Reference proteome</keyword>
<dbReference type="RefSeq" id="WP_194074125.1">
    <property type="nucleotide sequence ID" value="NZ_CP063374.1"/>
</dbReference>
<organism evidence="1 2">
    <name type="scientific">Streptomyces chromofuscus</name>
    <dbReference type="NCBI Taxonomy" id="42881"/>
    <lineage>
        <taxon>Bacteria</taxon>
        <taxon>Bacillati</taxon>
        <taxon>Actinomycetota</taxon>
        <taxon>Actinomycetes</taxon>
        <taxon>Kitasatosporales</taxon>
        <taxon>Streptomycetaceae</taxon>
        <taxon>Streptomyces</taxon>
    </lineage>
</organism>
<dbReference type="EMBL" id="CP063374">
    <property type="protein sequence ID" value="QOV47896.1"/>
    <property type="molecule type" value="Genomic_DNA"/>
</dbReference>
<protein>
    <submittedName>
        <fullName evidence="1">Uncharacterized protein</fullName>
    </submittedName>
</protein>
<gene>
    <name evidence="1" type="ORF">IPT68_25340</name>
</gene>
<reference evidence="1 2" key="1">
    <citation type="submission" date="2020-10" db="EMBL/GenBank/DDBJ databases">
        <title>Streptomyces chromofuscus complate genome analysis.</title>
        <authorList>
            <person name="Anwar N."/>
        </authorList>
    </citation>
    <scope>NUCLEOTIDE SEQUENCE [LARGE SCALE GENOMIC DNA]</scope>
    <source>
        <strain evidence="1 2">DSM 40273</strain>
    </source>
</reference>
<name>A0A7M2TGK6_STRCW</name>
<proteinExistence type="predicted"/>
<sequence length="88" mass="9859">MFGAESHQEVLARSPFSRIEVARWDLTVNRDLDSVIGLQFSSSYSTPAQLGDRKDAFEHDLRQALTAFNPGGTFDELVRTEAIFATRP</sequence>